<dbReference type="RefSeq" id="WP_143020902.1">
    <property type="nucleotide sequence ID" value="NZ_FNCG01000026.1"/>
</dbReference>
<keyword evidence="1" id="KW-0812">Transmembrane</keyword>
<evidence type="ECO:0000313" key="3">
    <source>
        <dbReference type="Proteomes" id="UP000199705"/>
    </source>
</evidence>
<sequence>MPANTRNAITAIINFAASVMITAWFIEQKFGYVVTPEAILLSNVVACSKWVIMVIAAIILLETNKWVFIKRMSFASLTGSCAMFSVYAFRYIPVSSWQQFTYAMAFALLVMTIFFFKAVINTQLSLKWFAAWLVCLVISIVLQVKVVFSLHPGIVTNEVSHFFDSRKKSEIS</sequence>
<evidence type="ECO:0000256" key="1">
    <source>
        <dbReference type="SAM" id="Phobius"/>
    </source>
</evidence>
<evidence type="ECO:0000313" key="2">
    <source>
        <dbReference type="EMBL" id="SDI63431.1"/>
    </source>
</evidence>
<gene>
    <name evidence="2" type="ORF">SAMN05192573_1262</name>
</gene>
<keyword evidence="3" id="KW-1185">Reference proteome</keyword>
<proteinExistence type="predicted"/>
<feature type="transmembrane region" description="Helical" evidence="1">
    <location>
        <begin position="38"/>
        <end position="61"/>
    </location>
</feature>
<name>A0A1G8M685_9SPHI</name>
<protein>
    <submittedName>
        <fullName evidence="2">Uncharacterized protein</fullName>
    </submittedName>
</protein>
<feature type="transmembrane region" description="Helical" evidence="1">
    <location>
        <begin position="7"/>
        <end position="26"/>
    </location>
</feature>
<reference evidence="3" key="1">
    <citation type="submission" date="2016-10" db="EMBL/GenBank/DDBJ databases">
        <authorList>
            <person name="Varghese N."/>
            <person name="Submissions S."/>
        </authorList>
    </citation>
    <scope>NUCLEOTIDE SEQUENCE [LARGE SCALE GENOMIC DNA]</scope>
    <source>
        <strain evidence="3">Gh-67</strain>
    </source>
</reference>
<dbReference type="Proteomes" id="UP000199705">
    <property type="component" value="Unassembled WGS sequence"/>
</dbReference>
<organism evidence="2 3">
    <name type="scientific">Mucilaginibacter gossypii</name>
    <dbReference type="NCBI Taxonomy" id="551996"/>
    <lineage>
        <taxon>Bacteria</taxon>
        <taxon>Pseudomonadati</taxon>
        <taxon>Bacteroidota</taxon>
        <taxon>Sphingobacteriia</taxon>
        <taxon>Sphingobacteriales</taxon>
        <taxon>Sphingobacteriaceae</taxon>
        <taxon>Mucilaginibacter</taxon>
    </lineage>
</organism>
<feature type="transmembrane region" description="Helical" evidence="1">
    <location>
        <begin position="128"/>
        <end position="148"/>
    </location>
</feature>
<keyword evidence="1" id="KW-0472">Membrane</keyword>
<dbReference type="EMBL" id="FNCG01000026">
    <property type="protein sequence ID" value="SDI63431.1"/>
    <property type="molecule type" value="Genomic_DNA"/>
</dbReference>
<accession>A0A1G8M685</accession>
<keyword evidence="1" id="KW-1133">Transmembrane helix</keyword>
<feature type="transmembrane region" description="Helical" evidence="1">
    <location>
        <begin position="99"/>
        <end position="116"/>
    </location>
</feature>
<dbReference type="AlphaFoldDB" id="A0A1G8M685"/>
<feature type="transmembrane region" description="Helical" evidence="1">
    <location>
        <begin position="73"/>
        <end position="93"/>
    </location>
</feature>